<gene>
    <name evidence="1" type="ORF">F5876DRAFT_70492</name>
</gene>
<sequence length="257" mass="30245">MRRSSEDLRRRYDMRAMRGISDADGQGYLYSYVDDDEWKVGLTNNFVRRQEEWNRSCPCPWRTWLLPIWVANRRRAEALAHLLLEMECLDRPRTYCRCFHSATCTTYRPTYAYREVCFLRRLACHLEHNCLSYPFEGRCLVKLSILKLEAVSELLGFVYNIQTKRCVFVSFGANEREESVKQVLNIMDTKILKPLEGPQDNARHVMYTNIPDIIVATRSDLSTSATYRHFDVPTSATSGRLDIPMFYTRIIRKNLLM</sequence>
<comment type="caution">
    <text evidence="1">The sequence shown here is derived from an EMBL/GenBank/DDBJ whole genome shotgun (WGS) entry which is preliminary data.</text>
</comment>
<protein>
    <submittedName>
        <fullName evidence="1">Uncharacterized protein</fullName>
    </submittedName>
</protein>
<name>A0ACC1TIT9_9AGAR</name>
<reference evidence="1" key="1">
    <citation type="submission" date="2022-09" db="EMBL/GenBank/DDBJ databases">
        <title>A Global Phylogenomic Analysis of the Shiitake Genus Lentinula.</title>
        <authorList>
            <consortium name="DOE Joint Genome Institute"/>
            <person name="Sierra-Patev S."/>
            <person name="Min B."/>
            <person name="Naranjo-Ortiz M."/>
            <person name="Looney B."/>
            <person name="Konkel Z."/>
            <person name="Slot J.C."/>
            <person name="Sakamoto Y."/>
            <person name="Steenwyk J.L."/>
            <person name="Rokas A."/>
            <person name="Carro J."/>
            <person name="Camarero S."/>
            <person name="Ferreira P."/>
            <person name="Molpeceres G."/>
            <person name="Ruiz-Duenas F.J."/>
            <person name="Serrano A."/>
            <person name="Henrissat B."/>
            <person name="Drula E."/>
            <person name="Hughes K.W."/>
            <person name="Mata J.L."/>
            <person name="Ishikawa N.K."/>
            <person name="Vargas-Isla R."/>
            <person name="Ushijima S."/>
            <person name="Smith C.A."/>
            <person name="Ahrendt S."/>
            <person name="Andreopoulos W."/>
            <person name="He G."/>
            <person name="Labutti K."/>
            <person name="Lipzen A."/>
            <person name="Ng V."/>
            <person name="Riley R."/>
            <person name="Sandor L."/>
            <person name="Barry K."/>
            <person name="Martinez A.T."/>
            <person name="Xiao Y."/>
            <person name="Gibbons J.G."/>
            <person name="Terashima K."/>
            <person name="Grigoriev I.V."/>
            <person name="Hibbett D.S."/>
        </authorList>
    </citation>
    <scope>NUCLEOTIDE SEQUENCE</scope>
    <source>
        <strain evidence="1">TMI1499</strain>
    </source>
</reference>
<organism evidence="1 2">
    <name type="scientific">Lentinula aff. lateritia</name>
    <dbReference type="NCBI Taxonomy" id="2804960"/>
    <lineage>
        <taxon>Eukaryota</taxon>
        <taxon>Fungi</taxon>
        <taxon>Dikarya</taxon>
        <taxon>Basidiomycota</taxon>
        <taxon>Agaricomycotina</taxon>
        <taxon>Agaricomycetes</taxon>
        <taxon>Agaricomycetidae</taxon>
        <taxon>Agaricales</taxon>
        <taxon>Marasmiineae</taxon>
        <taxon>Omphalotaceae</taxon>
        <taxon>Lentinula</taxon>
    </lineage>
</organism>
<accession>A0ACC1TIT9</accession>
<proteinExistence type="predicted"/>
<evidence type="ECO:0000313" key="2">
    <source>
        <dbReference type="Proteomes" id="UP001163835"/>
    </source>
</evidence>
<keyword evidence="2" id="KW-1185">Reference proteome</keyword>
<dbReference type="EMBL" id="MU795905">
    <property type="protein sequence ID" value="KAJ3804602.1"/>
    <property type="molecule type" value="Genomic_DNA"/>
</dbReference>
<dbReference type="Proteomes" id="UP001163835">
    <property type="component" value="Unassembled WGS sequence"/>
</dbReference>
<evidence type="ECO:0000313" key="1">
    <source>
        <dbReference type="EMBL" id="KAJ3804602.1"/>
    </source>
</evidence>